<evidence type="ECO:0000313" key="2">
    <source>
        <dbReference type="Proteomes" id="UP000499080"/>
    </source>
</evidence>
<feature type="non-terminal residue" evidence="1">
    <location>
        <position position="76"/>
    </location>
</feature>
<comment type="caution">
    <text evidence="1">The sequence shown here is derived from an EMBL/GenBank/DDBJ whole genome shotgun (WGS) entry which is preliminary data.</text>
</comment>
<dbReference type="AlphaFoldDB" id="A0A4Y2AHZ5"/>
<protein>
    <submittedName>
        <fullName evidence="1">Uncharacterized protein</fullName>
    </submittedName>
</protein>
<organism evidence="1 2">
    <name type="scientific">Araneus ventricosus</name>
    <name type="common">Orbweaver spider</name>
    <name type="synonym">Epeira ventricosa</name>
    <dbReference type="NCBI Taxonomy" id="182803"/>
    <lineage>
        <taxon>Eukaryota</taxon>
        <taxon>Metazoa</taxon>
        <taxon>Ecdysozoa</taxon>
        <taxon>Arthropoda</taxon>
        <taxon>Chelicerata</taxon>
        <taxon>Arachnida</taxon>
        <taxon>Araneae</taxon>
        <taxon>Araneomorphae</taxon>
        <taxon>Entelegynae</taxon>
        <taxon>Araneoidea</taxon>
        <taxon>Araneidae</taxon>
        <taxon>Araneus</taxon>
    </lineage>
</organism>
<proteinExistence type="predicted"/>
<sequence length="76" mass="8779">MNVRNSFPGSLGGFRRKITDHYHHLEDRKKKKRIWTTGPLTTSIPILLVPATVQNPRGFSSRTVFLFHPITLRPIK</sequence>
<dbReference type="Proteomes" id="UP000499080">
    <property type="component" value="Unassembled WGS sequence"/>
</dbReference>
<name>A0A4Y2AHZ5_ARAVE</name>
<evidence type="ECO:0000313" key="1">
    <source>
        <dbReference type="EMBL" id="GBL79408.1"/>
    </source>
</evidence>
<accession>A0A4Y2AHZ5</accession>
<dbReference type="EMBL" id="BGPR01156563">
    <property type="protein sequence ID" value="GBL79408.1"/>
    <property type="molecule type" value="Genomic_DNA"/>
</dbReference>
<reference evidence="1 2" key="1">
    <citation type="journal article" date="2019" name="Sci. Rep.">
        <title>Orb-weaving spider Araneus ventricosus genome elucidates the spidroin gene catalogue.</title>
        <authorList>
            <person name="Kono N."/>
            <person name="Nakamura H."/>
            <person name="Ohtoshi R."/>
            <person name="Moran D.A.P."/>
            <person name="Shinohara A."/>
            <person name="Yoshida Y."/>
            <person name="Fujiwara M."/>
            <person name="Mori M."/>
            <person name="Tomita M."/>
            <person name="Arakawa K."/>
        </authorList>
    </citation>
    <scope>NUCLEOTIDE SEQUENCE [LARGE SCALE GENOMIC DNA]</scope>
</reference>
<gene>
    <name evidence="1" type="ORF">AVEN_152111_1</name>
</gene>
<keyword evidence="2" id="KW-1185">Reference proteome</keyword>